<reference evidence="1 2" key="2">
    <citation type="journal article" date="2011" name="Mol. Biol. Evol.">
        <title>Unity in variety--the pan-genome of the Chlamydiae.</title>
        <authorList>
            <person name="Collingro A."/>
            <person name="Tischler P."/>
            <person name="Weinmaier T."/>
            <person name="Penz T."/>
            <person name="Heinz E."/>
            <person name="Brunham R.C."/>
            <person name="Read T.D."/>
            <person name="Bavoil P.M."/>
            <person name="Sachse K."/>
            <person name="Kahane S."/>
            <person name="Friedman M.G."/>
            <person name="Rattei T."/>
            <person name="Myers G.S."/>
            <person name="Horn M."/>
        </authorList>
    </citation>
    <scope>NUCLEOTIDE SEQUENCE [LARGE SCALE GENOMIC DNA]</scope>
    <source>
        <strain evidence="2">UV7</strain>
    </source>
</reference>
<keyword evidence="2" id="KW-1185">Reference proteome</keyword>
<protein>
    <submittedName>
        <fullName evidence="1">Uncharacterized protein</fullName>
    </submittedName>
</protein>
<accession>F8KW52</accession>
<proteinExistence type="predicted"/>
<gene>
    <name evidence="1" type="ordered locus">PUV_06320</name>
</gene>
<dbReference type="EMBL" id="FR872580">
    <property type="protein sequence ID" value="CCB85582.1"/>
    <property type="molecule type" value="Genomic_DNA"/>
</dbReference>
<evidence type="ECO:0000313" key="1">
    <source>
        <dbReference type="EMBL" id="CCB85582.1"/>
    </source>
</evidence>
<reference key="1">
    <citation type="journal article" date="2011" name="Mol. Biol. Evol.">
        <title>Unity in variety -- the pan-genome of the Chlamydiae.</title>
        <authorList>
            <person name="Collingro A."/>
            <person name="Tischler P."/>
            <person name="Weinmaier T."/>
            <person name="Penz T."/>
            <person name="Heinz E."/>
            <person name="Brunham R.C."/>
            <person name="Read T.D."/>
            <person name="Bavoil P.M."/>
            <person name="Sachse K."/>
            <person name="Kahane S."/>
            <person name="Friedman M.G."/>
            <person name="Rattei T."/>
            <person name="Myers G.S.A."/>
            <person name="Horn M."/>
        </authorList>
    </citation>
    <scope>NUCLEOTIDE SEQUENCE</scope>
    <source>
        <strain>UV7</strain>
    </source>
</reference>
<sequence>MDEQLESKKGQVGG</sequence>
<name>F8KW52_PARAV</name>
<evidence type="ECO:0000313" key="2">
    <source>
        <dbReference type="Proteomes" id="UP000000495"/>
    </source>
</evidence>
<dbReference type="Proteomes" id="UP000000495">
    <property type="component" value="Chromosome"/>
</dbReference>
<dbReference type="HOGENOM" id="CLU_3434992_0_0_0"/>
<dbReference type="KEGG" id="puv:PUV_06320"/>
<organism evidence="1 2">
    <name type="scientific">Parachlamydia acanthamoebae (strain UV7)</name>
    <dbReference type="NCBI Taxonomy" id="765952"/>
    <lineage>
        <taxon>Bacteria</taxon>
        <taxon>Pseudomonadati</taxon>
        <taxon>Chlamydiota</taxon>
        <taxon>Chlamydiia</taxon>
        <taxon>Parachlamydiales</taxon>
        <taxon>Parachlamydiaceae</taxon>
        <taxon>Parachlamydia</taxon>
    </lineage>
</organism>